<comment type="caution">
    <text evidence="2">The sequence shown here is derived from an EMBL/GenBank/DDBJ whole genome shotgun (WGS) entry which is preliminary data.</text>
</comment>
<keyword evidence="3" id="KW-1185">Reference proteome</keyword>
<sequence length="290" mass="31332">MAEETSMTELKVVLDLGQPPLAAASKDAHCTVNDEIEPHDDHKQFMNEGPVVGLKPRPATSISDIDGAKFLRIVILQPQDTVKEMVRLGVYTTDEPCSTPRKLQGRSGHHSVASNTSGYLGHIPETKTPYGFKVATKMWQPTLLGRPASHAGSSAEVPPSLHSGSNACARCYPCCGFQVVLIMNIPPGNRITSYAENEALNIPYTVMSGLSQTDQSLPWKLVEVVSIGLMSQGSIPINEALLSSPKEKQPHQLQKENQGTKDVSIVAKLMYPSAFGAILLVDDKEDSGCQ</sequence>
<protein>
    <submittedName>
        <fullName evidence="2">Uncharacterized protein</fullName>
    </submittedName>
</protein>
<evidence type="ECO:0000313" key="2">
    <source>
        <dbReference type="EMBL" id="KAJ8428212.1"/>
    </source>
</evidence>
<dbReference type="AlphaFoldDB" id="A0A9Q1GUS1"/>
<name>A0A9Q1GUS1_9CARY</name>
<gene>
    <name evidence="2" type="ORF">Cgig2_016796</name>
</gene>
<dbReference type="Proteomes" id="UP001153076">
    <property type="component" value="Unassembled WGS sequence"/>
</dbReference>
<accession>A0A9Q1GUS1</accession>
<proteinExistence type="predicted"/>
<dbReference type="EMBL" id="JAKOGI010001040">
    <property type="protein sequence ID" value="KAJ8428212.1"/>
    <property type="molecule type" value="Genomic_DNA"/>
</dbReference>
<reference evidence="2" key="1">
    <citation type="submission" date="2022-04" db="EMBL/GenBank/DDBJ databases">
        <title>Carnegiea gigantea Genome sequencing and assembly v2.</title>
        <authorList>
            <person name="Copetti D."/>
            <person name="Sanderson M.J."/>
            <person name="Burquez A."/>
            <person name="Wojciechowski M.F."/>
        </authorList>
    </citation>
    <scope>NUCLEOTIDE SEQUENCE</scope>
    <source>
        <strain evidence="2">SGP5-SGP5p</strain>
        <tissue evidence="2">Aerial part</tissue>
    </source>
</reference>
<evidence type="ECO:0000313" key="3">
    <source>
        <dbReference type="Proteomes" id="UP001153076"/>
    </source>
</evidence>
<feature type="region of interest" description="Disordered" evidence="1">
    <location>
        <begin position="99"/>
        <end position="120"/>
    </location>
</feature>
<organism evidence="2 3">
    <name type="scientific">Carnegiea gigantea</name>
    <dbReference type="NCBI Taxonomy" id="171969"/>
    <lineage>
        <taxon>Eukaryota</taxon>
        <taxon>Viridiplantae</taxon>
        <taxon>Streptophyta</taxon>
        <taxon>Embryophyta</taxon>
        <taxon>Tracheophyta</taxon>
        <taxon>Spermatophyta</taxon>
        <taxon>Magnoliopsida</taxon>
        <taxon>eudicotyledons</taxon>
        <taxon>Gunneridae</taxon>
        <taxon>Pentapetalae</taxon>
        <taxon>Caryophyllales</taxon>
        <taxon>Cactineae</taxon>
        <taxon>Cactaceae</taxon>
        <taxon>Cactoideae</taxon>
        <taxon>Echinocereeae</taxon>
        <taxon>Carnegiea</taxon>
    </lineage>
</organism>
<evidence type="ECO:0000256" key="1">
    <source>
        <dbReference type="SAM" id="MobiDB-lite"/>
    </source>
</evidence>